<keyword evidence="8" id="KW-1185">Reference proteome</keyword>
<keyword evidence="5" id="KW-1133">Transmembrane helix</keyword>
<dbReference type="GO" id="GO:0005911">
    <property type="term" value="C:cell-cell junction"/>
    <property type="evidence" value="ECO:0007669"/>
    <property type="project" value="TreeGrafter"/>
</dbReference>
<feature type="chain" id="PRO_5038767589" description="Ig-like domain-containing protein" evidence="6">
    <location>
        <begin position="31"/>
        <end position="307"/>
    </location>
</feature>
<feature type="signal peptide" evidence="6">
    <location>
        <begin position="1"/>
        <end position="30"/>
    </location>
</feature>
<evidence type="ECO:0000313" key="7">
    <source>
        <dbReference type="EMBL" id="KAG7330489.1"/>
    </source>
</evidence>
<evidence type="ECO:0000256" key="5">
    <source>
        <dbReference type="SAM" id="Phobius"/>
    </source>
</evidence>
<dbReference type="Proteomes" id="UP000824219">
    <property type="component" value="Linkage Group LG07"/>
</dbReference>
<organism evidence="7 8">
    <name type="scientific">Hemibagrus wyckioides</name>
    <dbReference type="NCBI Taxonomy" id="337641"/>
    <lineage>
        <taxon>Eukaryota</taxon>
        <taxon>Metazoa</taxon>
        <taxon>Chordata</taxon>
        <taxon>Craniata</taxon>
        <taxon>Vertebrata</taxon>
        <taxon>Euteleostomi</taxon>
        <taxon>Actinopterygii</taxon>
        <taxon>Neopterygii</taxon>
        <taxon>Teleostei</taxon>
        <taxon>Ostariophysi</taxon>
        <taxon>Siluriformes</taxon>
        <taxon>Bagridae</taxon>
        <taxon>Hemibagrus</taxon>
    </lineage>
</organism>
<dbReference type="Gene3D" id="2.60.40.10">
    <property type="entry name" value="Immunoglobulins"/>
    <property type="match status" value="1"/>
</dbReference>
<keyword evidence="4" id="KW-0325">Glycoprotein</keyword>
<evidence type="ECO:0000256" key="6">
    <source>
        <dbReference type="SAM" id="SignalP"/>
    </source>
</evidence>
<evidence type="ECO:0000256" key="2">
    <source>
        <dbReference type="ARBA" id="ARBA00022729"/>
    </source>
</evidence>
<dbReference type="PANTHER" id="PTHR12080">
    <property type="entry name" value="SIGNALING LYMPHOCYTIC ACTIVATION MOLECULE"/>
    <property type="match status" value="1"/>
</dbReference>
<evidence type="ECO:0000313" key="8">
    <source>
        <dbReference type="Proteomes" id="UP000824219"/>
    </source>
</evidence>
<dbReference type="EMBL" id="JAHKSW010000007">
    <property type="protein sequence ID" value="KAG7330489.1"/>
    <property type="molecule type" value="Genomic_DNA"/>
</dbReference>
<dbReference type="InterPro" id="IPR036179">
    <property type="entry name" value="Ig-like_dom_sf"/>
</dbReference>
<evidence type="ECO:0000256" key="4">
    <source>
        <dbReference type="ARBA" id="ARBA00023180"/>
    </source>
</evidence>
<dbReference type="GO" id="GO:0016020">
    <property type="term" value="C:membrane"/>
    <property type="evidence" value="ECO:0007669"/>
    <property type="project" value="UniProtKB-SubCell"/>
</dbReference>
<comment type="subcellular location">
    <subcellularLocation>
        <location evidence="1">Membrane</location>
    </subcellularLocation>
</comment>
<name>A0A9D3NXS8_9TELE</name>
<sequence length="307" mass="34779">MSVRYCLYQMLLHSILVISIIFLPSCVCQAGNDNERKVTGYLGEQVVLKLDVKPTQKLTSIQWSIYKNVTLIALFQHGVLIRYKNGFDVNTTSGDLIIKNLTANDALKYRVDLEINDEDQRTIYVQLSVQDQISKPNITLLHSFLDAEKCVISLKCSSLSNKIFLSWKHEHEFTEHFSSDCPNVTRESVMWTSLRTNRPVSFTCIATDGNRSESRKWSGKCPEPVYTPCTSRGTGAAIVFTGLLMIIFCLCCKGCLYGQCTREDETTSPLTKQEKQANKRASEKPFGKKFILFLFCVMVQKGSMFCP</sequence>
<reference evidence="7 8" key="1">
    <citation type="submission" date="2021-06" db="EMBL/GenBank/DDBJ databases">
        <title>Chromosome-level genome assembly of the red-tail catfish (Hemibagrus wyckioides).</title>
        <authorList>
            <person name="Shao F."/>
        </authorList>
    </citation>
    <scope>NUCLEOTIDE SEQUENCE [LARGE SCALE GENOMIC DNA]</scope>
    <source>
        <strain evidence="7">EC202008001</strain>
        <tissue evidence="7">Blood</tissue>
    </source>
</reference>
<evidence type="ECO:0000256" key="3">
    <source>
        <dbReference type="ARBA" id="ARBA00023136"/>
    </source>
</evidence>
<dbReference type="AlphaFoldDB" id="A0A9D3NXS8"/>
<proteinExistence type="predicted"/>
<keyword evidence="3 5" id="KW-0472">Membrane</keyword>
<dbReference type="InterPro" id="IPR013783">
    <property type="entry name" value="Ig-like_fold"/>
</dbReference>
<dbReference type="InterPro" id="IPR015631">
    <property type="entry name" value="CD2/SLAM_rcpt"/>
</dbReference>
<protein>
    <recommendedName>
        <fullName evidence="9">Ig-like domain-containing protein</fullName>
    </recommendedName>
</protein>
<gene>
    <name evidence="7" type="ORF">KOW79_006711</name>
</gene>
<dbReference type="OrthoDB" id="8958824at2759"/>
<evidence type="ECO:0000256" key="1">
    <source>
        <dbReference type="ARBA" id="ARBA00004370"/>
    </source>
</evidence>
<keyword evidence="5" id="KW-0812">Transmembrane</keyword>
<dbReference type="SUPFAM" id="SSF48726">
    <property type="entry name" value="Immunoglobulin"/>
    <property type="match status" value="1"/>
</dbReference>
<keyword evidence="2 6" id="KW-0732">Signal</keyword>
<evidence type="ECO:0008006" key="9">
    <source>
        <dbReference type="Google" id="ProtNLM"/>
    </source>
</evidence>
<accession>A0A9D3NXS8</accession>
<comment type="caution">
    <text evidence="7">The sequence shown here is derived from an EMBL/GenBank/DDBJ whole genome shotgun (WGS) entry which is preliminary data.</text>
</comment>
<feature type="transmembrane region" description="Helical" evidence="5">
    <location>
        <begin position="233"/>
        <end position="252"/>
    </location>
</feature>
<dbReference type="PANTHER" id="PTHR12080:SF59">
    <property type="entry name" value="HEPATIC AND GLIAL CELL ADHESION MOLECULE"/>
    <property type="match status" value="1"/>
</dbReference>